<evidence type="ECO:0000313" key="10">
    <source>
        <dbReference type="EMBL" id="CAI0413712.1"/>
    </source>
</evidence>
<feature type="domain" description="Cyclin-like" evidence="8">
    <location>
        <begin position="18"/>
        <end position="105"/>
    </location>
</feature>
<evidence type="ECO:0000256" key="5">
    <source>
        <dbReference type="ARBA" id="ARBA00023306"/>
    </source>
</evidence>
<dbReference type="PANTHER" id="PTHR10177">
    <property type="entry name" value="CYCLINS"/>
    <property type="match status" value="1"/>
</dbReference>
<evidence type="ECO:0000259" key="8">
    <source>
        <dbReference type="SMART" id="SM00385"/>
    </source>
</evidence>
<dbReference type="InterPro" id="IPR036915">
    <property type="entry name" value="Cyclin-like_sf"/>
</dbReference>
<accession>A0AAV0JUQ9</accession>
<dbReference type="SMART" id="SM00385">
    <property type="entry name" value="CYCLIN"/>
    <property type="match status" value="2"/>
</dbReference>
<comment type="subunit">
    <text evidence="2">Interacts with the CDC2 protein kinase to form a serine/threonine kinase holoenzyme complex also known as maturation promoting factor (MPF). The cyclin subunit imparts substrate specificity to the complex.</text>
</comment>
<dbReference type="GO" id="GO:0016538">
    <property type="term" value="F:cyclin-dependent protein serine/threonine kinase regulator activity"/>
    <property type="evidence" value="ECO:0007669"/>
    <property type="project" value="InterPro"/>
</dbReference>
<keyword evidence="5" id="KW-0131">Cell cycle</keyword>
<dbReference type="InterPro" id="IPR013763">
    <property type="entry name" value="Cyclin-like_dom"/>
</dbReference>
<dbReference type="InterPro" id="IPR039361">
    <property type="entry name" value="Cyclin"/>
</dbReference>
<dbReference type="FunFam" id="1.10.472.10:FF:000013">
    <property type="entry name" value="Cyclin A1"/>
    <property type="match status" value="1"/>
</dbReference>
<evidence type="ECO:0000256" key="4">
    <source>
        <dbReference type="ARBA" id="ARBA00023127"/>
    </source>
</evidence>
<comment type="similarity">
    <text evidence="1">Belongs to the cyclin family. Cyclin AB subfamily.</text>
</comment>
<organism evidence="10 11">
    <name type="scientific">Linum tenue</name>
    <dbReference type="NCBI Taxonomy" id="586396"/>
    <lineage>
        <taxon>Eukaryota</taxon>
        <taxon>Viridiplantae</taxon>
        <taxon>Streptophyta</taxon>
        <taxon>Embryophyta</taxon>
        <taxon>Tracheophyta</taxon>
        <taxon>Spermatophyta</taxon>
        <taxon>Magnoliopsida</taxon>
        <taxon>eudicotyledons</taxon>
        <taxon>Gunneridae</taxon>
        <taxon>Pentapetalae</taxon>
        <taxon>rosids</taxon>
        <taxon>fabids</taxon>
        <taxon>Malpighiales</taxon>
        <taxon>Linaceae</taxon>
        <taxon>Linum</taxon>
    </lineage>
</organism>
<dbReference type="Gene3D" id="1.10.472.10">
    <property type="entry name" value="Cyclin-like"/>
    <property type="match status" value="2"/>
</dbReference>
<dbReference type="GO" id="GO:0044772">
    <property type="term" value="P:mitotic cell cycle phase transition"/>
    <property type="evidence" value="ECO:0007669"/>
    <property type="project" value="InterPro"/>
</dbReference>
<evidence type="ECO:0000256" key="7">
    <source>
        <dbReference type="RuleBase" id="RU000383"/>
    </source>
</evidence>
<dbReference type="SUPFAM" id="SSF47954">
    <property type="entry name" value="Cyclin-like"/>
    <property type="match status" value="2"/>
</dbReference>
<name>A0AAV0JUQ9_9ROSI</name>
<proteinExistence type="inferred from homology"/>
<keyword evidence="3" id="KW-0132">Cell division</keyword>
<dbReference type="AlphaFoldDB" id="A0AAV0JUQ9"/>
<dbReference type="EMBL" id="CAMGYJ010000005">
    <property type="protein sequence ID" value="CAI0413712.1"/>
    <property type="molecule type" value="Genomic_DNA"/>
</dbReference>
<evidence type="ECO:0000256" key="3">
    <source>
        <dbReference type="ARBA" id="ARBA00022618"/>
    </source>
</evidence>
<dbReference type="PROSITE" id="PS00292">
    <property type="entry name" value="CYCLINS"/>
    <property type="match status" value="1"/>
</dbReference>
<dbReference type="PIRSF" id="PIRSF001771">
    <property type="entry name" value="Cyclin_A_B_D_E"/>
    <property type="match status" value="1"/>
</dbReference>
<feature type="domain" description="Cyclin C-terminal" evidence="9">
    <location>
        <begin position="114"/>
        <end position="227"/>
    </location>
</feature>
<comment type="caution">
    <text evidence="10">The sequence shown here is derived from an EMBL/GenBank/DDBJ whole genome shotgun (WGS) entry which is preliminary data.</text>
</comment>
<dbReference type="GO" id="GO:0051301">
    <property type="term" value="P:cell division"/>
    <property type="evidence" value="ECO:0007669"/>
    <property type="project" value="UniProtKB-KW"/>
</dbReference>
<sequence length="229" mass="26283">MEKRRSELTPETRAVLVDSLVKLAEKKQLRPETLFRAVAYIDRYLSLDHRIRTTTRRRLRLLAASSMLIASKYEEVDQLDVADLADIAGTKSRQELLNMEVEILKKLKFEMGAPTTHTFLSELCEVVAQEEPVKSQLHFMASYVAELSLWDCRLGSEFSPSLVAASVMFLSRFIIKPDAHPWNDSLQSHSGYKPPQLKECVLIMRDDLHSGRKRKRDDDSDYVRSNSNV</sequence>
<feature type="domain" description="Cyclin-like" evidence="8">
    <location>
        <begin position="118"/>
        <end position="206"/>
    </location>
</feature>
<evidence type="ECO:0000256" key="1">
    <source>
        <dbReference type="ARBA" id="ARBA00006955"/>
    </source>
</evidence>
<dbReference type="Pfam" id="PF00134">
    <property type="entry name" value="Cyclin_N"/>
    <property type="match status" value="1"/>
</dbReference>
<keyword evidence="11" id="KW-1185">Reference proteome</keyword>
<evidence type="ECO:0000259" key="9">
    <source>
        <dbReference type="SMART" id="SM01332"/>
    </source>
</evidence>
<reference evidence="10" key="1">
    <citation type="submission" date="2022-08" db="EMBL/GenBank/DDBJ databases">
        <authorList>
            <person name="Gutierrez-Valencia J."/>
        </authorList>
    </citation>
    <scope>NUCLEOTIDE SEQUENCE</scope>
</reference>
<evidence type="ECO:0000256" key="6">
    <source>
        <dbReference type="ARBA" id="ARBA00032263"/>
    </source>
</evidence>
<dbReference type="InterPro" id="IPR048258">
    <property type="entry name" value="Cyclins_cyclin-box"/>
</dbReference>
<dbReference type="InterPro" id="IPR004367">
    <property type="entry name" value="Cyclin_C-dom"/>
</dbReference>
<gene>
    <name evidence="10" type="ORF">LITE_LOCUS16043</name>
</gene>
<protein>
    <recommendedName>
        <fullName evidence="6">B-like cyclin</fullName>
    </recommendedName>
</protein>
<keyword evidence="4 7" id="KW-0195">Cyclin</keyword>
<dbReference type="Proteomes" id="UP001154282">
    <property type="component" value="Unassembled WGS sequence"/>
</dbReference>
<dbReference type="InterPro" id="IPR006671">
    <property type="entry name" value="Cyclin_N"/>
</dbReference>
<evidence type="ECO:0000256" key="2">
    <source>
        <dbReference type="ARBA" id="ARBA00011177"/>
    </source>
</evidence>
<dbReference type="SMART" id="SM01332">
    <property type="entry name" value="Cyclin_C"/>
    <property type="match status" value="1"/>
</dbReference>
<evidence type="ECO:0000313" key="11">
    <source>
        <dbReference type="Proteomes" id="UP001154282"/>
    </source>
</evidence>
<dbReference type="InterPro" id="IPR046965">
    <property type="entry name" value="Cyclin_A/B-like"/>
</dbReference>
<dbReference type="Pfam" id="PF02984">
    <property type="entry name" value="Cyclin_C"/>
    <property type="match status" value="1"/>
</dbReference>